<dbReference type="SUPFAM" id="SSF56112">
    <property type="entry name" value="Protein kinase-like (PK-like)"/>
    <property type="match status" value="1"/>
</dbReference>
<dbReference type="Pfam" id="PF01636">
    <property type="entry name" value="APH"/>
    <property type="match status" value="1"/>
</dbReference>
<keyword evidence="2" id="KW-0808">Transferase</keyword>
<dbReference type="Proteomes" id="UP000295258">
    <property type="component" value="Unassembled WGS sequence"/>
</dbReference>
<dbReference type="InterPro" id="IPR011009">
    <property type="entry name" value="Kinase-like_dom_sf"/>
</dbReference>
<dbReference type="Gene3D" id="1.10.510.10">
    <property type="entry name" value="Transferase(Phosphotransferase) domain 1"/>
    <property type="match status" value="1"/>
</dbReference>
<feature type="domain" description="Aminoglycoside phosphotransferase" evidence="1">
    <location>
        <begin position="6"/>
        <end position="111"/>
    </location>
</feature>
<dbReference type="GO" id="GO:0016740">
    <property type="term" value="F:transferase activity"/>
    <property type="evidence" value="ECO:0007669"/>
    <property type="project" value="UniProtKB-KW"/>
</dbReference>
<reference evidence="2 3" key="1">
    <citation type="submission" date="2019-03" db="EMBL/GenBank/DDBJ databases">
        <title>Draft genome sequences of novel Actinobacteria.</title>
        <authorList>
            <person name="Sahin N."/>
            <person name="Ay H."/>
            <person name="Saygin H."/>
        </authorList>
    </citation>
    <scope>NUCLEOTIDE SEQUENCE [LARGE SCALE GENOMIC DNA]</scope>
    <source>
        <strain evidence="2 3">KC310</strain>
    </source>
</reference>
<organism evidence="2 3">
    <name type="scientific">Nonomuraea deserti</name>
    <dbReference type="NCBI Taxonomy" id="1848322"/>
    <lineage>
        <taxon>Bacteria</taxon>
        <taxon>Bacillati</taxon>
        <taxon>Actinomycetota</taxon>
        <taxon>Actinomycetes</taxon>
        <taxon>Streptosporangiales</taxon>
        <taxon>Streptosporangiaceae</taxon>
        <taxon>Nonomuraea</taxon>
    </lineage>
</organism>
<dbReference type="EMBL" id="SMKO01000149">
    <property type="protein sequence ID" value="TDC97671.1"/>
    <property type="molecule type" value="Genomic_DNA"/>
</dbReference>
<sequence length="234" mass="25022">MELGELLGSGRSADVYAIDDERVLRRYRSGMDARREAAVMDYVAGHGYPVPRVHPGEGPPGDLVMERLAGPTMSRAVFDGDLPLEAAGDGIARLLLRLHRIPARHSADPHDRVLHLDLHPDNVMLTARGPMVIDWCNTEEGGPEEDCAISALILAQIAVDAEDERAPATRVVLGALLAGLGAAMGYGDALDRAKARRGANPTMTARELQLLDAAAALVRELGLTAARRPAPPPR</sequence>
<accession>A0A4R4UZC4</accession>
<evidence type="ECO:0000313" key="2">
    <source>
        <dbReference type="EMBL" id="TDC97671.1"/>
    </source>
</evidence>
<proteinExistence type="predicted"/>
<dbReference type="InterPro" id="IPR002575">
    <property type="entry name" value="Aminoglycoside_PTrfase"/>
</dbReference>
<comment type="caution">
    <text evidence="2">The sequence shown here is derived from an EMBL/GenBank/DDBJ whole genome shotgun (WGS) entry which is preliminary data.</text>
</comment>
<name>A0A4R4UZC4_9ACTN</name>
<evidence type="ECO:0000313" key="3">
    <source>
        <dbReference type="Proteomes" id="UP000295258"/>
    </source>
</evidence>
<dbReference type="RefSeq" id="WP_132602105.1">
    <property type="nucleotide sequence ID" value="NZ_SMKO01000149.1"/>
</dbReference>
<gene>
    <name evidence="2" type="ORF">E1292_36670</name>
</gene>
<evidence type="ECO:0000259" key="1">
    <source>
        <dbReference type="Pfam" id="PF01636"/>
    </source>
</evidence>
<dbReference type="AlphaFoldDB" id="A0A4R4UZC4"/>
<keyword evidence="3" id="KW-1185">Reference proteome</keyword>
<protein>
    <submittedName>
        <fullName evidence="2">Aminoglycoside phosphotransferase family protein</fullName>
    </submittedName>
</protein>